<evidence type="ECO:0000313" key="1">
    <source>
        <dbReference type="EMBL" id="KAI8574240.1"/>
    </source>
</evidence>
<comment type="caution">
    <text evidence="1">The sequence shown here is derived from an EMBL/GenBank/DDBJ whole genome shotgun (WGS) entry which is preliminary data.</text>
</comment>
<reference evidence="1" key="1">
    <citation type="submission" date="2022-02" db="EMBL/GenBank/DDBJ databases">
        <title>Plant Genome Project.</title>
        <authorList>
            <person name="Zhang R.-G."/>
        </authorList>
    </citation>
    <scope>NUCLEOTIDE SEQUENCE</scope>
    <source>
        <strain evidence="1">AT1</strain>
    </source>
</reference>
<name>A0ACC0Q923_RHOML</name>
<dbReference type="Proteomes" id="UP001062846">
    <property type="component" value="Chromosome 1"/>
</dbReference>
<accession>A0ACC0Q923</accession>
<gene>
    <name evidence="1" type="ORF">RHMOL_Rhmol01G0339700</name>
</gene>
<protein>
    <submittedName>
        <fullName evidence="1">Uncharacterized protein</fullName>
    </submittedName>
</protein>
<proteinExistence type="predicted"/>
<evidence type="ECO:0000313" key="2">
    <source>
        <dbReference type="Proteomes" id="UP001062846"/>
    </source>
</evidence>
<organism evidence="1 2">
    <name type="scientific">Rhododendron molle</name>
    <name type="common">Chinese azalea</name>
    <name type="synonym">Azalea mollis</name>
    <dbReference type="NCBI Taxonomy" id="49168"/>
    <lineage>
        <taxon>Eukaryota</taxon>
        <taxon>Viridiplantae</taxon>
        <taxon>Streptophyta</taxon>
        <taxon>Embryophyta</taxon>
        <taxon>Tracheophyta</taxon>
        <taxon>Spermatophyta</taxon>
        <taxon>Magnoliopsida</taxon>
        <taxon>eudicotyledons</taxon>
        <taxon>Gunneridae</taxon>
        <taxon>Pentapetalae</taxon>
        <taxon>asterids</taxon>
        <taxon>Ericales</taxon>
        <taxon>Ericaceae</taxon>
        <taxon>Ericoideae</taxon>
        <taxon>Rhodoreae</taxon>
        <taxon>Rhododendron</taxon>
    </lineage>
</organism>
<sequence length="115" mass="13001">MGYIYSAVQNAGIVLVFWRGRKVGQESKMIVPVRCFTCGKVIGNKWDMYLDLLQSNNGELCKFEFFFPAKLDPVTGVEYGSGSLVQFRSIDSSVSLMLWRSLKELEEAYGVARTQ</sequence>
<dbReference type="EMBL" id="CM046388">
    <property type="protein sequence ID" value="KAI8574240.1"/>
    <property type="molecule type" value="Genomic_DNA"/>
</dbReference>
<keyword evidence="2" id="KW-1185">Reference proteome</keyword>